<feature type="domain" description="FAD-binding" evidence="2">
    <location>
        <begin position="4"/>
        <end position="343"/>
    </location>
</feature>
<keyword evidence="4" id="KW-1185">Reference proteome</keyword>
<evidence type="ECO:0000256" key="1">
    <source>
        <dbReference type="ARBA" id="ARBA00023002"/>
    </source>
</evidence>
<dbReference type="Pfam" id="PF01494">
    <property type="entry name" value="FAD_binding_3"/>
    <property type="match status" value="1"/>
</dbReference>
<gene>
    <name evidence="3" type="ORF">C7I55_15165</name>
</gene>
<dbReference type="EMBL" id="PXYI01000004">
    <property type="protein sequence ID" value="PSJ39891.1"/>
    <property type="molecule type" value="Genomic_DNA"/>
</dbReference>
<dbReference type="SUPFAM" id="SSF51905">
    <property type="entry name" value="FAD/NAD(P)-binding domain"/>
    <property type="match status" value="1"/>
</dbReference>
<evidence type="ECO:0000313" key="4">
    <source>
        <dbReference type="Proteomes" id="UP000241167"/>
    </source>
</evidence>
<name>A0A2P7QPK8_9SPHN</name>
<accession>A0A2P7QPK8</accession>
<dbReference type="Proteomes" id="UP000241167">
    <property type="component" value="Unassembled WGS sequence"/>
</dbReference>
<dbReference type="InterPro" id="IPR036188">
    <property type="entry name" value="FAD/NAD-bd_sf"/>
</dbReference>
<reference evidence="3 4" key="1">
    <citation type="submission" date="2018-03" db="EMBL/GenBank/DDBJ databases">
        <title>The draft genome of Sphingosinicella sp. GL-C-18.</title>
        <authorList>
            <person name="Liu L."/>
            <person name="Li L."/>
            <person name="Liang L."/>
            <person name="Zhang X."/>
            <person name="Wang T."/>
        </authorList>
    </citation>
    <scope>NUCLEOTIDE SEQUENCE [LARGE SCALE GENOMIC DNA]</scope>
    <source>
        <strain evidence="3 4">GL-C-18</strain>
    </source>
</reference>
<keyword evidence="3" id="KW-0503">Monooxygenase</keyword>
<dbReference type="PANTHER" id="PTHR43476:SF5">
    <property type="entry name" value="FAD-DEPENDENT MONOOXYGENASE"/>
    <property type="match status" value="1"/>
</dbReference>
<sequence length="406" mass="44026">MDGDCDVLIVGGGPAGMMAGLLFARAGLRTVVIEKHADFLRDFRGDTVHPSTLRIIADLGLTERFLARPHDKVRSLGALVGGRHFEIGDFSHFDPRWNFIAMMPQWHFLDFVADEARAYPGFRLLVETEATGLVFDGDRVSGVRCRGRGGGETMMTARLVIASDGRRSILRDAAELTVRDVGAPMDVFWFRLPKERTPGNDTTGVFAPGRIIALIDRGDYWQCAWVFPKGEAEQVRAGGITAFRAEVADVAPMVAGRVDSLGGWDEVKLLTVTLDRLETWHRPGLLVIGDAAHAMSPIGGVGINVAIQDAVAAANILAGPMARGGDPDPLLARVQARRLPAVRLIQGAQAAAQRAIIAPLLQRRTAAVKPPLPLRLLDRFPLLRRLPAAFIGFGYKAERVRSPTAG</sequence>
<dbReference type="GO" id="GO:0004497">
    <property type="term" value="F:monooxygenase activity"/>
    <property type="evidence" value="ECO:0007669"/>
    <property type="project" value="UniProtKB-KW"/>
</dbReference>
<dbReference type="Gene3D" id="3.50.50.60">
    <property type="entry name" value="FAD/NAD(P)-binding domain"/>
    <property type="match status" value="2"/>
</dbReference>
<keyword evidence="1" id="KW-0560">Oxidoreductase</keyword>
<protein>
    <submittedName>
        <fullName evidence="3">Monooxygenase</fullName>
    </submittedName>
</protein>
<dbReference type="OrthoDB" id="9791689at2"/>
<dbReference type="NCBIfam" id="NF004834">
    <property type="entry name" value="PRK06185.1-3"/>
    <property type="match status" value="1"/>
</dbReference>
<comment type="caution">
    <text evidence="3">The sequence shown here is derived from an EMBL/GenBank/DDBJ whole genome shotgun (WGS) entry which is preliminary data.</text>
</comment>
<evidence type="ECO:0000313" key="3">
    <source>
        <dbReference type="EMBL" id="PSJ39891.1"/>
    </source>
</evidence>
<dbReference type="PRINTS" id="PR00420">
    <property type="entry name" value="RNGMNOXGNASE"/>
</dbReference>
<dbReference type="RefSeq" id="WP_106513787.1">
    <property type="nucleotide sequence ID" value="NZ_PXYI01000004.1"/>
</dbReference>
<dbReference type="AlphaFoldDB" id="A0A2P7QPK8"/>
<dbReference type="PANTHER" id="PTHR43476">
    <property type="entry name" value="3-(3-HYDROXY-PHENYL)PROPIONATE/3-HYDROXYCINNAMIC ACID HYDROXYLASE"/>
    <property type="match status" value="1"/>
</dbReference>
<dbReference type="InterPro" id="IPR002938">
    <property type="entry name" value="FAD-bd"/>
</dbReference>
<dbReference type="GO" id="GO:0071949">
    <property type="term" value="F:FAD binding"/>
    <property type="evidence" value="ECO:0007669"/>
    <property type="project" value="InterPro"/>
</dbReference>
<proteinExistence type="predicted"/>
<organism evidence="3 4">
    <name type="scientific">Allosphingosinicella deserti</name>
    <dbReference type="NCBI Taxonomy" id="2116704"/>
    <lineage>
        <taxon>Bacteria</taxon>
        <taxon>Pseudomonadati</taxon>
        <taxon>Pseudomonadota</taxon>
        <taxon>Alphaproteobacteria</taxon>
        <taxon>Sphingomonadales</taxon>
        <taxon>Sphingomonadaceae</taxon>
        <taxon>Allosphingosinicella</taxon>
    </lineage>
</organism>
<evidence type="ECO:0000259" key="2">
    <source>
        <dbReference type="Pfam" id="PF01494"/>
    </source>
</evidence>
<dbReference type="InterPro" id="IPR050631">
    <property type="entry name" value="PheA/TfdB_FAD_monoxygenase"/>
</dbReference>